<comment type="caution">
    <text evidence="2">The sequence shown here is derived from an EMBL/GenBank/DDBJ whole genome shotgun (WGS) entry which is preliminary data.</text>
</comment>
<evidence type="ECO:0000313" key="2">
    <source>
        <dbReference type="EMBL" id="MBZ0157071.1"/>
    </source>
</evidence>
<sequence>MIFLLLMVLLPVARPGLSGAGEDKSNEVRSLIEKSSLPRENKESLLRQAHSALQSGIPSDDITVIVKRGLARGWQGNALEESLAAAEKAKKQGLPYRPVLDRIQQGLSKGVPADRVSRATVLLTEKLSEADRIVTGLIGNGMKPEAPPEKTDAVQNVARALEREIPAETLIKMGAAQLKKNPSLSRFSNGISTMTSLIEMGMPIDHAAKLIGKAMERGYSSRDMIMLEKDMSLALQEGWKMEEATRMMDSSMDKGHDRSLHKGMDPGRAHGSGSGVHSTGHHGHR</sequence>
<dbReference type="EMBL" id="JAIOIV010000101">
    <property type="protein sequence ID" value="MBZ0157071.1"/>
    <property type="molecule type" value="Genomic_DNA"/>
</dbReference>
<dbReference type="AlphaFoldDB" id="A0A953JFV9"/>
<accession>A0A953JFV9</accession>
<name>A0A953JFV9_9BACT</name>
<feature type="region of interest" description="Disordered" evidence="1">
    <location>
        <begin position="248"/>
        <end position="285"/>
    </location>
</feature>
<gene>
    <name evidence="2" type="ORF">K8I29_12775</name>
</gene>
<organism evidence="2 3">
    <name type="scientific">Candidatus Nitrobium versatile</name>
    <dbReference type="NCBI Taxonomy" id="2884831"/>
    <lineage>
        <taxon>Bacteria</taxon>
        <taxon>Pseudomonadati</taxon>
        <taxon>Nitrospirota</taxon>
        <taxon>Nitrospiria</taxon>
        <taxon>Nitrospirales</taxon>
        <taxon>Nitrospiraceae</taxon>
        <taxon>Candidatus Nitrobium</taxon>
    </lineage>
</organism>
<reference evidence="2" key="2">
    <citation type="submission" date="2021-08" db="EMBL/GenBank/DDBJ databases">
        <authorList>
            <person name="Dalcin Martins P."/>
        </authorList>
    </citation>
    <scope>NUCLEOTIDE SEQUENCE</scope>
    <source>
        <strain evidence="2">MAG_39</strain>
    </source>
</reference>
<feature type="compositionally biased region" description="Basic and acidic residues" evidence="1">
    <location>
        <begin position="248"/>
        <end position="268"/>
    </location>
</feature>
<dbReference type="Proteomes" id="UP000705867">
    <property type="component" value="Unassembled WGS sequence"/>
</dbReference>
<evidence type="ECO:0000256" key="1">
    <source>
        <dbReference type="SAM" id="MobiDB-lite"/>
    </source>
</evidence>
<reference evidence="2" key="1">
    <citation type="journal article" date="2021" name="bioRxiv">
        <title>Unraveling nitrogen, sulfur and carbon metabolic pathways and microbial community transcriptional responses to substrate deprivation and toxicity stresses in a bioreactor mimicking anoxic brackish coastal sediment conditions.</title>
        <authorList>
            <person name="Martins P.D."/>
            <person name="Echeveste M.J."/>
            <person name="Arshad A."/>
            <person name="Kurth J."/>
            <person name="Ouboter H."/>
            <person name="Jetten M.S.M."/>
            <person name="Welte C.U."/>
        </authorList>
    </citation>
    <scope>NUCLEOTIDE SEQUENCE</scope>
    <source>
        <strain evidence="2">MAG_39</strain>
    </source>
</reference>
<protein>
    <submittedName>
        <fullName evidence="2">Uncharacterized protein</fullName>
    </submittedName>
</protein>
<proteinExistence type="predicted"/>
<evidence type="ECO:0000313" key="3">
    <source>
        <dbReference type="Proteomes" id="UP000705867"/>
    </source>
</evidence>